<feature type="domain" description="RGS" evidence="1">
    <location>
        <begin position="382"/>
        <end position="508"/>
    </location>
</feature>
<dbReference type="VEuPathDB" id="VectorBase:GBRI026628"/>
<dbReference type="Proteomes" id="UP000091820">
    <property type="component" value="Unassembled WGS sequence"/>
</dbReference>
<feature type="domain" description="RGS" evidence="1">
    <location>
        <begin position="294"/>
        <end position="372"/>
    </location>
</feature>
<dbReference type="InterPro" id="IPR036305">
    <property type="entry name" value="RGS_sf"/>
</dbReference>
<dbReference type="GO" id="GO:0008104">
    <property type="term" value="P:intracellular protein localization"/>
    <property type="evidence" value="ECO:0007669"/>
    <property type="project" value="TreeGrafter"/>
</dbReference>
<dbReference type="EnsemblMetazoa" id="GBRI026628-RA">
    <property type="protein sequence ID" value="GBRI026628-PA"/>
    <property type="gene ID" value="GBRI026628"/>
</dbReference>
<dbReference type="Pfam" id="PF00615">
    <property type="entry name" value="RGS"/>
    <property type="match status" value="2"/>
</dbReference>
<dbReference type="STRING" id="37001.A0A1A9WNY7"/>
<name>A0A1A9WNY7_9MUSC</name>
<protein>
    <recommendedName>
        <fullName evidence="1">RGS domain-containing protein</fullName>
    </recommendedName>
</protein>
<dbReference type="SUPFAM" id="SSF48097">
    <property type="entry name" value="Regulator of G-protein signaling, RGS"/>
    <property type="match status" value="2"/>
</dbReference>
<reference evidence="2" key="2">
    <citation type="submission" date="2020-05" db="UniProtKB">
        <authorList>
            <consortium name="EnsemblMetazoa"/>
        </authorList>
    </citation>
    <scope>IDENTIFICATION</scope>
    <source>
        <strain evidence="2">IAEA</strain>
    </source>
</reference>
<dbReference type="Gene3D" id="1.10.167.10">
    <property type="entry name" value="Regulator of G-protein Signalling 4, domain 2"/>
    <property type="match status" value="3"/>
</dbReference>
<evidence type="ECO:0000313" key="3">
    <source>
        <dbReference type="Proteomes" id="UP000091820"/>
    </source>
</evidence>
<sequence length="688" mass="78488">MLKYFRKQISRHDSLEYGQNNNDITEDSVHEAEQSSKQNSLRSTSSFCDEVFLEELFKTTDGIEMLDNVDDDAISCGALSLDALNNAGLGGTATDLNNAMALMGADKDVFKYHSRLSMTLCSIVNEPNCLSYFVQYLESKNALLLIKFYLDTENFKNSALAQLRKEAKGNFTSLHTPVQRDISLSSPLECQAISNYADDERVQEKSVDCDCDSDVPELKTLCDLSMRKPITDDEKSQIFAETSRHLYRCSDNQKLKASSELSLCSSNVSSNLCLNEFLDSIQISDVSIKDALTIYQKYLIVDAAVDHVKLPVDIISKISLILCKKSNDIDATADTLPVTADCFVEAQHYVLEKLEKEFLNDFLQSNYYSKYCVELIENRDLNICDILHSEVTLFYFMEYLEQHGERDCLDFWSTAINYRKSYVAFENPIRNEYEARADAMIIYERFFSLQAECGLWASSKLRAYVESTICSEAWINYCFDLPLKVAAKYLERKYLTNFLKSSLFDNYLKELKSRIEIEKDIKKMPLRRCVSDKTTNRFRKNRSDCIVDKNPFISQHNTLLASMDNNQSSLHFKQFKLDIDSCQLTNPDLLWHRSHGCNGNGLKFGFVNSLGRYERDFVRPGDALMQNSLKSTHNKLKKVMRKLVNRPQDNVQEEIAWQVAEMIVKDITKVTMGGGDGGGGGVDICNEK</sequence>
<evidence type="ECO:0000313" key="2">
    <source>
        <dbReference type="EnsemblMetazoa" id="GBRI026628-PA"/>
    </source>
</evidence>
<dbReference type="GO" id="GO:0005886">
    <property type="term" value="C:plasma membrane"/>
    <property type="evidence" value="ECO:0007669"/>
    <property type="project" value="TreeGrafter"/>
</dbReference>
<dbReference type="SMART" id="SM00315">
    <property type="entry name" value="RGS"/>
    <property type="match status" value="2"/>
</dbReference>
<reference evidence="3" key="1">
    <citation type="submission" date="2014-03" db="EMBL/GenBank/DDBJ databases">
        <authorList>
            <person name="Aksoy S."/>
            <person name="Warren W."/>
            <person name="Wilson R.K."/>
        </authorList>
    </citation>
    <scope>NUCLEOTIDE SEQUENCE [LARGE SCALE GENOMIC DNA]</scope>
    <source>
        <strain evidence="3">IAEA</strain>
    </source>
</reference>
<dbReference type="InterPro" id="IPR044926">
    <property type="entry name" value="RGS_subdomain_2"/>
</dbReference>
<evidence type="ECO:0000259" key="1">
    <source>
        <dbReference type="PROSITE" id="PS50132"/>
    </source>
</evidence>
<dbReference type="PANTHER" id="PTHR13155:SF1">
    <property type="entry name" value="A-KINASE ANCHOR PROTEIN 10, MITOCHONDRIAL"/>
    <property type="match status" value="1"/>
</dbReference>
<dbReference type="AlphaFoldDB" id="A0A1A9WNY7"/>
<dbReference type="GO" id="GO:0005739">
    <property type="term" value="C:mitochondrion"/>
    <property type="evidence" value="ECO:0007669"/>
    <property type="project" value="TreeGrafter"/>
</dbReference>
<dbReference type="InterPro" id="IPR016137">
    <property type="entry name" value="RGS"/>
</dbReference>
<proteinExistence type="predicted"/>
<dbReference type="PROSITE" id="PS50132">
    <property type="entry name" value="RGS"/>
    <property type="match status" value="2"/>
</dbReference>
<dbReference type="PANTHER" id="PTHR13155">
    <property type="entry name" value="A-KINASE ANCHOR PROTEINS"/>
    <property type="match status" value="1"/>
</dbReference>
<keyword evidence="3" id="KW-1185">Reference proteome</keyword>
<accession>A0A1A9WNY7</accession>
<organism evidence="2 3">
    <name type="scientific">Glossina brevipalpis</name>
    <dbReference type="NCBI Taxonomy" id="37001"/>
    <lineage>
        <taxon>Eukaryota</taxon>
        <taxon>Metazoa</taxon>
        <taxon>Ecdysozoa</taxon>
        <taxon>Arthropoda</taxon>
        <taxon>Hexapoda</taxon>
        <taxon>Insecta</taxon>
        <taxon>Pterygota</taxon>
        <taxon>Neoptera</taxon>
        <taxon>Endopterygota</taxon>
        <taxon>Diptera</taxon>
        <taxon>Brachycera</taxon>
        <taxon>Muscomorpha</taxon>
        <taxon>Hippoboscoidea</taxon>
        <taxon>Glossinidae</taxon>
        <taxon>Glossina</taxon>
    </lineage>
</organism>
<dbReference type="InterPro" id="IPR052246">
    <property type="entry name" value="Cell_Polariz_PKAAnc"/>
</dbReference>